<sequence length="260" mass="28943">METRILAPEFRYDLLDTETRIIVQQRTSEIRSIMKRTVHDAIEIGVKLLEVKTRLGHGHFGEWLSREFQWSHQTANNYMLVADKFQTVGNLDAIAPSALYLLASDSTPSEVRQEFIDRAQSGKKITKEAVKSAIQTAKLQPGDERIVVEPTNPLHGQKVTVQKTDGDVVYCETPQGTKPIAVGWLGTEADLSPKVQASDKAKSSNPTLSELLETAELALEVSRSRVELLQDWGKRVCEQVDLPMSLLSEAFELGIISSTL</sequence>
<dbReference type="AlphaFoldDB" id="A0A1Z4JGN3"/>
<dbReference type="Proteomes" id="UP000217895">
    <property type="component" value="Chromosome"/>
</dbReference>
<gene>
    <name evidence="1" type="ORF">NIES2135_26320</name>
</gene>
<organism evidence="1 2">
    <name type="scientific">Leptolyngbya boryana NIES-2135</name>
    <dbReference type="NCBI Taxonomy" id="1973484"/>
    <lineage>
        <taxon>Bacteria</taxon>
        <taxon>Bacillati</taxon>
        <taxon>Cyanobacteriota</taxon>
        <taxon>Cyanophyceae</taxon>
        <taxon>Leptolyngbyales</taxon>
        <taxon>Leptolyngbyaceae</taxon>
        <taxon>Leptolyngbya group</taxon>
        <taxon>Leptolyngbya</taxon>
    </lineage>
</organism>
<name>A0A1Z4JGN3_LEPBY</name>
<evidence type="ECO:0000313" key="1">
    <source>
        <dbReference type="EMBL" id="BAY55808.1"/>
    </source>
</evidence>
<protein>
    <recommendedName>
        <fullName evidence="3">DUF3102 domain-containing protein</fullName>
    </recommendedName>
</protein>
<evidence type="ECO:0000313" key="2">
    <source>
        <dbReference type="Proteomes" id="UP000217895"/>
    </source>
</evidence>
<keyword evidence="2" id="KW-1185">Reference proteome</keyword>
<reference evidence="1 2" key="1">
    <citation type="submission" date="2017-06" db="EMBL/GenBank/DDBJ databases">
        <title>Genome sequencing of cyanobaciteial culture collection at National Institute for Environmental Studies (NIES).</title>
        <authorList>
            <person name="Hirose Y."/>
            <person name="Shimura Y."/>
            <person name="Fujisawa T."/>
            <person name="Nakamura Y."/>
            <person name="Kawachi M."/>
        </authorList>
    </citation>
    <scope>NUCLEOTIDE SEQUENCE [LARGE SCALE GENOMIC DNA]</scope>
    <source>
        <strain evidence="1 2">NIES-2135</strain>
    </source>
</reference>
<accession>A0A1Z4JGN3</accession>
<proteinExistence type="predicted"/>
<evidence type="ECO:0008006" key="3">
    <source>
        <dbReference type="Google" id="ProtNLM"/>
    </source>
</evidence>
<dbReference type="InterPro" id="IPR021451">
    <property type="entry name" value="DUF3102"/>
</dbReference>
<dbReference type="EMBL" id="AP018203">
    <property type="protein sequence ID" value="BAY55808.1"/>
    <property type="molecule type" value="Genomic_DNA"/>
</dbReference>
<dbReference type="Pfam" id="PF11300">
    <property type="entry name" value="DUF3102"/>
    <property type="match status" value="1"/>
</dbReference>